<dbReference type="AlphaFoldDB" id="A0A1V6R8C7"/>
<dbReference type="EMBL" id="MDYO01000011">
    <property type="protein sequence ID" value="OQD97795.1"/>
    <property type="molecule type" value="Genomic_DNA"/>
</dbReference>
<sequence length="101" mass="11459">MIEMIITDLDGTLADRLLRLAGPDSLRHRLFVVDGDESERTYKDYIAGFSIFVIERTRESIASNPRRQNLRLLLAFSGSRMDDIRVLLVWSSSSCVLGITL</sequence>
<accession>A0A1V6R8C7</accession>
<proteinExistence type="predicted"/>
<name>A0A1V6R8C7_9EURO</name>
<comment type="caution">
    <text evidence="1">The sequence shown here is derived from an EMBL/GenBank/DDBJ whole genome shotgun (WGS) entry which is preliminary data.</text>
</comment>
<evidence type="ECO:0000313" key="1">
    <source>
        <dbReference type="EMBL" id="OQD97795.1"/>
    </source>
</evidence>
<evidence type="ECO:0000313" key="2">
    <source>
        <dbReference type="Proteomes" id="UP000191612"/>
    </source>
</evidence>
<gene>
    <name evidence="1" type="ORF">PENSOL_c011G06530</name>
</gene>
<dbReference type="Proteomes" id="UP000191612">
    <property type="component" value="Unassembled WGS sequence"/>
</dbReference>
<reference evidence="2" key="1">
    <citation type="journal article" date="2017" name="Nat. Microbiol.">
        <title>Global analysis of biosynthetic gene clusters reveals vast potential of secondary metabolite production in Penicillium species.</title>
        <authorList>
            <person name="Nielsen J.C."/>
            <person name="Grijseels S."/>
            <person name="Prigent S."/>
            <person name="Ji B."/>
            <person name="Dainat J."/>
            <person name="Nielsen K.F."/>
            <person name="Frisvad J.C."/>
            <person name="Workman M."/>
            <person name="Nielsen J."/>
        </authorList>
    </citation>
    <scope>NUCLEOTIDE SEQUENCE [LARGE SCALE GENOMIC DNA]</scope>
    <source>
        <strain evidence="2">IBT 29525</strain>
    </source>
</reference>
<protein>
    <submittedName>
        <fullName evidence="1">Uncharacterized protein</fullName>
    </submittedName>
</protein>
<organism evidence="1 2">
    <name type="scientific">Penicillium solitum</name>
    <dbReference type="NCBI Taxonomy" id="60172"/>
    <lineage>
        <taxon>Eukaryota</taxon>
        <taxon>Fungi</taxon>
        <taxon>Dikarya</taxon>
        <taxon>Ascomycota</taxon>
        <taxon>Pezizomycotina</taxon>
        <taxon>Eurotiomycetes</taxon>
        <taxon>Eurotiomycetidae</taxon>
        <taxon>Eurotiales</taxon>
        <taxon>Aspergillaceae</taxon>
        <taxon>Penicillium</taxon>
    </lineage>
</organism>
<keyword evidence="2" id="KW-1185">Reference proteome</keyword>